<dbReference type="Proteomes" id="UP000050791">
    <property type="component" value="Unassembled WGS sequence"/>
</dbReference>
<evidence type="ECO:0000313" key="2">
    <source>
        <dbReference type="Proteomes" id="UP000050791"/>
    </source>
</evidence>
<name>A0AA85BSY8_9TREM</name>
<sequence length="100" mass="11942">MWLEEFPTWIGCLFLLKRFLLSCLPMFVSTEICWTERQPILTEVFVILPSKTEDYAKLFFDVEAETEKSVCHEEICNSEDREKDHLRLLSDMFFILCYSC</sequence>
<dbReference type="AlphaFoldDB" id="A0AA85BSY8"/>
<reference evidence="3" key="1">
    <citation type="submission" date="2023-11" db="UniProtKB">
        <authorList>
            <consortium name="WormBaseParasite"/>
        </authorList>
    </citation>
    <scope>IDENTIFICATION</scope>
</reference>
<evidence type="ECO:0000256" key="1">
    <source>
        <dbReference type="SAM" id="SignalP"/>
    </source>
</evidence>
<accession>A0AA85BSY8</accession>
<proteinExistence type="predicted"/>
<keyword evidence="1" id="KW-0732">Signal</keyword>
<feature type="signal peptide" evidence="1">
    <location>
        <begin position="1"/>
        <end position="30"/>
    </location>
</feature>
<organism evidence="2 3">
    <name type="scientific">Schistosoma mattheei</name>
    <dbReference type="NCBI Taxonomy" id="31246"/>
    <lineage>
        <taxon>Eukaryota</taxon>
        <taxon>Metazoa</taxon>
        <taxon>Spiralia</taxon>
        <taxon>Lophotrochozoa</taxon>
        <taxon>Platyhelminthes</taxon>
        <taxon>Trematoda</taxon>
        <taxon>Digenea</taxon>
        <taxon>Strigeidida</taxon>
        <taxon>Schistosomatoidea</taxon>
        <taxon>Schistosomatidae</taxon>
        <taxon>Schistosoma</taxon>
    </lineage>
</organism>
<feature type="chain" id="PRO_5041663784" evidence="1">
    <location>
        <begin position="31"/>
        <end position="100"/>
    </location>
</feature>
<protein>
    <submittedName>
        <fullName evidence="3">Uncharacterized protein</fullName>
    </submittedName>
</protein>
<dbReference type="WBParaSite" id="SMTH1_79140.1">
    <property type="protein sequence ID" value="SMTH1_79140.1"/>
    <property type="gene ID" value="SMTH1_79140"/>
</dbReference>
<evidence type="ECO:0000313" key="3">
    <source>
        <dbReference type="WBParaSite" id="SMTH1_79140.1"/>
    </source>
</evidence>